<dbReference type="Proteomes" id="UP000188532">
    <property type="component" value="Unassembled WGS sequence"/>
</dbReference>
<feature type="transmembrane region" description="Helical" evidence="2">
    <location>
        <begin position="41"/>
        <end position="61"/>
    </location>
</feature>
<reference evidence="3 4" key="1">
    <citation type="submission" date="2017-02" db="EMBL/GenBank/DDBJ databases">
        <title>Complete genome sequences of Mycobacterium kansasii strains isolated from rhesus macaques.</title>
        <authorList>
            <person name="Panda A."/>
            <person name="Nagaraj S."/>
            <person name="Zhao X."/>
            <person name="Tettelin H."/>
            <person name="Detolla L.J."/>
        </authorList>
    </citation>
    <scope>NUCLEOTIDE SEQUENCE [LARGE SCALE GENOMIC DNA]</scope>
    <source>
        <strain evidence="3 4">11-3469</strain>
    </source>
</reference>
<keyword evidence="2" id="KW-0812">Transmembrane</keyword>
<accession>A0A1V3WXT0</accession>
<evidence type="ECO:0000313" key="4">
    <source>
        <dbReference type="Proteomes" id="UP000188532"/>
    </source>
</evidence>
<protein>
    <submittedName>
        <fullName evidence="3">ESX-1 secretion system eccCa1 domain protein</fullName>
    </submittedName>
</protein>
<gene>
    <name evidence="3" type="ORF">BZL29_5463</name>
</gene>
<comment type="caution">
    <text evidence="3">The sequence shown here is derived from an EMBL/GenBank/DDBJ whole genome shotgun (WGS) entry which is preliminary data.</text>
</comment>
<proteinExistence type="predicted"/>
<keyword evidence="2" id="KW-1133">Transmembrane helix</keyword>
<evidence type="ECO:0000256" key="2">
    <source>
        <dbReference type="SAM" id="Phobius"/>
    </source>
</evidence>
<keyword evidence="2" id="KW-0472">Membrane</keyword>
<feature type="region of interest" description="Disordered" evidence="1">
    <location>
        <begin position="1"/>
        <end position="21"/>
    </location>
</feature>
<dbReference type="AlphaFoldDB" id="A0A1V3WXT0"/>
<organism evidence="3 4">
    <name type="scientific">Mycobacterium kansasii</name>
    <dbReference type="NCBI Taxonomy" id="1768"/>
    <lineage>
        <taxon>Bacteria</taxon>
        <taxon>Bacillati</taxon>
        <taxon>Actinomycetota</taxon>
        <taxon>Actinomycetes</taxon>
        <taxon>Mycobacteriales</taxon>
        <taxon>Mycobacteriaceae</taxon>
        <taxon>Mycobacterium</taxon>
    </lineage>
</organism>
<sequence>MTTKKFTPTITRGPRLTPGEISLTPPDDLGIDIPPSGVQKVLPYVMGGAMLGMIAIMFAGGRQLSPYMLMMPLMMIVMMVGSLAGVPAAVARRCRKSTPTARNICVTWPGSAVG</sequence>
<name>A0A1V3WXT0_MYCKA</name>
<feature type="transmembrane region" description="Helical" evidence="2">
    <location>
        <begin position="67"/>
        <end position="90"/>
    </location>
</feature>
<evidence type="ECO:0000313" key="3">
    <source>
        <dbReference type="EMBL" id="OOK71538.1"/>
    </source>
</evidence>
<dbReference type="EMBL" id="MVBN01000006">
    <property type="protein sequence ID" value="OOK71538.1"/>
    <property type="molecule type" value="Genomic_DNA"/>
</dbReference>
<evidence type="ECO:0000256" key="1">
    <source>
        <dbReference type="SAM" id="MobiDB-lite"/>
    </source>
</evidence>
<feature type="compositionally biased region" description="Polar residues" evidence="1">
    <location>
        <begin position="1"/>
        <end position="10"/>
    </location>
</feature>